<keyword evidence="5" id="KW-0326">Glycosidase</keyword>
<evidence type="ECO:0000259" key="7">
    <source>
        <dbReference type="PROSITE" id="PS50022"/>
    </source>
</evidence>
<dbReference type="InterPro" id="IPR017853">
    <property type="entry name" value="GH"/>
</dbReference>
<dbReference type="PANTHER" id="PTHR10030:SF37">
    <property type="entry name" value="ALPHA-L-FUCOSIDASE-RELATED"/>
    <property type="match status" value="1"/>
</dbReference>
<dbReference type="InterPro" id="IPR008979">
    <property type="entry name" value="Galactose-bd-like_sf"/>
</dbReference>
<dbReference type="RefSeq" id="WP_317208428.1">
    <property type="nucleotide sequence ID" value="NZ_JAKZGR010000005.1"/>
</dbReference>
<dbReference type="SUPFAM" id="SSF49785">
    <property type="entry name" value="Galactose-binding domain-like"/>
    <property type="match status" value="2"/>
</dbReference>
<comment type="similarity">
    <text evidence="1">Belongs to the glycosyl hydrolase 29 family.</text>
</comment>
<dbReference type="InterPro" id="IPR000933">
    <property type="entry name" value="Glyco_hydro_29"/>
</dbReference>
<dbReference type="InterPro" id="IPR000421">
    <property type="entry name" value="FA58C"/>
</dbReference>
<dbReference type="Pfam" id="PF01120">
    <property type="entry name" value="Alpha_L_fucos"/>
    <property type="match status" value="1"/>
</dbReference>
<evidence type="ECO:0000256" key="4">
    <source>
        <dbReference type="ARBA" id="ARBA00022801"/>
    </source>
</evidence>
<dbReference type="Proteomes" id="UP001595766">
    <property type="component" value="Unassembled WGS sequence"/>
</dbReference>
<organism evidence="8 9">
    <name type="scientific">Belliella kenyensis</name>
    <dbReference type="NCBI Taxonomy" id="1472724"/>
    <lineage>
        <taxon>Bacteria</taxon>
        <taxon>Pseudomonadati</taxon>
        <taxon>Bacteroidota</taxon>
        <taxon>Cytophagia</taxon>
        <taxon>Cytophagales</taxon>
        <taxon>Cyclobacteriaceae</taxon>
        <taxon>Belliella</taxon>
    </lineage>
</organism>
<proteinExistence type="inferred from homology"/>
<sequence>MYNMINAKKLPLFLFLLSWACKDPSAPSPVYPIPTERQLIWHKLEYYGFIHFNINTFTDMEWGKGDENPAIFDPSALDTRQWAKVAKEAGMKGLIITAKHHDGFCLWPSKYTEHSVKNSPWKDGNGDLIKELAESCKAEGIGLGIYYSPWDRNHADYGDEAYIDYMKNQLTELLSNYGELFEIWFDGANGGTGYYGGANEERKVDKRGYYPWESIYELVRKLQPNAVIFGDAGPDVRWVGNEEGHAYPSTWSNLMRDSVYAGMPEYSEKYARGQENGSHWVPAEADVSIRPGWYYHAYEDHKVKSLSHLLDIYYKSIGQNSALLINFPVDRRGLIHESDVDQIMKLSTKIKEDFEIDLIKNAKLVASNERGKGYEADKVLDNEWETYWATEDGVVNSSIEITYPQKIRFNRFLIQEFIALGQRVKSFSLEIQTDEGWQEIHQGTTIGAKSILRLDDHYTDKIRLSILDAKASPAISKVGVFDAPKLLVQPVIHRDKEGKVRMEIPESGVDIYYTLDGTIPSKSNGEQYTAPFILKNAGKITAISIDQNSDNSSETLTQNFDIAKSNWRVIHDDPNSINIIDDDPNTNWTNPKNEVSIDLGELIHITGFDYLPPQGRYFGGLIFKYKFSGSLDGKNWHDLAIGEFSNIHNNPIRQEVRFEKAQSRLIKLTSLETWDGTATQYAEIGVLTQE</sequence>
<gene>
    <name evidence="8" type="ORF">ACFOUP_14275</name>
</gene>
<feature type="domain" description="F5/8 type C" evidence="7">
    <location>
        <begin position="544"/>
        <end position="687"/>
    </location>
</feature>
<dbReference type="SUPFAM" id="SSF51445">
    <property type="entry name" value="(Trans)glycosidases"/>
    <property type="match status" value="1"/>
</dbReference>
<dbReference type="EMBL" id="JBHSAV010000057">
    <property type="protein sequence ID" value="MFC3977549.1"/>
    <property type="molecule type" value="Genomic_DNA"/>
</dbReference>
<dbReference type="SMART" id="SM00812">
    <property type="entry name" value="Alpha_L_fucos"/>
    <property type="match status" value="1"/>
</dbReference>
<dbReference type="Pfam" id="PF13287">
    <property type="entry name" value="Fn3_assoc"/>
    <property type="match status" value="1"/>
</dbReference>
<dbReference type="InterPro" id="IPR057739">
    <property type="entry name" value="Glyco_hydro_29_N"/>
</dbReference>
<dbReference type="PANTHER" id="PTHR10030">
    <property type="entry name" value="ALPHA-L-FUCOSIDASE"/>
    <property type="match status" value="1"/>
</dbReference>
<evidence type="ECO:0000313" key="9">
    <source>
        <dbReference type="Proteomes" id="UP001595766"/>
    </source>
</evidence>
<comment type="caution">
    <text evidence="8">The sequence shown here is derived from an EMBL/GenBank/DDBJ whole genome shotgun (WGS) entry which is preliminary data.</text>
</comment>
<evidence type="ECO:0000256" key="6">
    <source>
        <dbReference type="SAM" id="SignalP"/>
    </source>
</evidence>
<protein>
    <recommendedName>
        <fullName evidence="2">alpha-L-fucosidase</fullName>
        <ecNumber evidence="2">3.2.1.51</ecNumber>
    </recommendedName>
</protein>
<keyword evidence="9" id="KW-1185">Reference proteome</keyword>
<keyword evidence="4" id="KW-0378">Hydrolase</keyword>
<evidence type="ECO:0000256" key="5">
    <source>
        <dbReference type="ARBA" id="ARBA00023295"/>
    </source>
</evidence>
<evidence type="ECO:0000313" key="8">
    <source>
        <dbReference type="EMBL" id="MFC3977549.1"/>
    </source>
</evidence>
<evidence type="ECO:0000256" key="3">
    <source>
        <dbReference type="ARBA" id="ARBA00022729"/>
    </source>
</evidence>
<dbReference type="Pfam" id="PF00754">
    <property type="entry name" value="F5_F8_type_C"/>
    <property type="match status" value="2"/>
</dbReference>
<dbReference type="EC" id="3.2.1.51" evidence="2"/>
<dbReference type="PROSITE" id="PS50022">
    <property type="entry name" value="FA58C_3"/>
    <property type="match status" value="1"/>
</dbReference>
<reference evidence="9" key="1">
    <citation type="journal article" date="2019" name="Int. J. Syst. Evol. Microbiol.">
        <title>The Global Catalogue of Microorganisms (GCM) 10K type strain sequencing project: providing services to taxonomists for standard genome sequencing and annotation.</title>
        <authorList>
            <consortium name="The Broad Institute Genomics Platform"/>
            <consortium name="The Broad Institute Genome Sequencing Center for Infectious Disease"/>
            <person name="Wu L."/>
            <person name="Ma J."/>
        </authorList>
    </citation>
    <scope>NUCLEOTIDE SEQUENCE [LARGE SCALE GENOMIC DNA]</scope>
    <source>
        <strain evidence="9">CECT 8551</strain>
    </source>
</reference>
<dbReference type="Gene3D" id="3.20.20.80">
    <property type="entry name" value="Glycosidases"/>
    <property type="match status" value="1"/>
</dbReference>
<dbReference type="Gene3D" id="2.60.120.260">
    <property type="entry name" value="Galactose-binding domain-like"/>
    <property type="match status" value="2"/>
</dbReference>
<name>A0ABV8EMM0_9BACT</name>
<keyword evidence="3 6" id="KW-0732">Signal</keyword>
<accession>A0ABV8EMM0</accession>
<evidence type="ECO:0000256" key="2">
    <source>
        <dbReference type="ARBA" id="ARBA00012662"/>
    </source>
</evidence>
<dbReference type="InterPro" id="IPR026876">
    <property type="entry name" value="Fn3_assoc_repeat"/>
</dbReference>
<feature type="chain" id="PRO_5047460333" description="alpha-L-fucosidase" evidence="6">
    <location>
        <begin position="21"/>
        <end position="690"/>
    </location>
</feature>
<evidence type="ECO:0000256" key="1">
    <source>
        <dbReference type="ARBA" id="ARBA00007951"/>
    </source>
</evidence>
<feature type="signal peptide" evidence="6">
    <location>
        <begin position="1"/>
        <end position="20"/>
    </location>
</feature>